<dbReference type="Gene3D" id="3.40.470.10">
    <property type="entry name" value="Uracil-DNA glycosylase-like domain"/>
    <property type="match status" value="1"/>
</dbReference>
<feature type="active site" description="Proton acceptor" evidence="9">
    <location>
        <position position="61"/>
    </location>
</feature>
<keyword evidence="7" id="KW-0378">Hydrolase</keyword>
<accession>A0A562JFR6</accession>
<dbReference type="InterPro" id="IPR018085">
    <property type="entry name" value="Ura-DNA_Glyclase_AS"/>
</dbReference>
<reference evidence="11 12" key="1">
    <citation type="submission" date="2019-07" db="EMBL/GenBank/DDBJ databases">
        <title>Genomic Encyclopedia of Type Strains, Phase I: the one thousand microbial genomes (KMG-I) project.</title>
        <authorList>
            <person name="Kyrpides N."/>
        </authorList>
    </citation>
    <scope>NUCLEOTIDE SEQUENCE [LARGE SCALE GENOMIC DNA]</scope>
    <source>
        <strain evidence="11 12">DSM 13558</strain>
    </source>
</reference>
<keyword evidence="6" id="KW-0227">DNA damage</keyword>
<dbReference type="SUPFAM" id="SSF52141">
    <property type="entry name" value="Uracil-DNA glycosylase-like"/>
    <property type="match status" value="1"/>
</dbReference>
<evidence type="ECO:0000256" key="1">
    <source>
        <dbReference type="ARBA" id="ARBA00001400"/>
    </source>
</evidence>
<sequence length="239" mass="28276">MSLIPIDYHPSWNKFLTEEIILQLKNIEEKIGKNINPEYENVLRFMRCNLDDIKVVILGQDPYPEKGRATGRAFEVGDLHSWDAKFRQVSLKNIVRLIHKNYNDINDYSEIKKFSQIQEEIKKGKFKILPPDEIFKSWEKQGVLLLNTYFTVEHGITGSHIAIWEPFSIELLKYISGENKNINWFLWGKLAEEKSRYLSSGKFYISRHPMMCSEKYDDDFLKNECFNDTRKTINWLGNE</sequence>
<keyword evidence="8" id="KW-0234">DNA repair</keyword>
<dbReference type="Pfam" id="PF03167">
    <property type="entry name" value="UDG"/>
    <property type="match status" value="1"/>
</dbReference>
<evidence type="ECO:0000259" key="10">
    <source>
        <dbReference type="SMART" id="SM00986"/>
    </source>
</evidence>
<dbReference type="EC" id="3.2.2.27" evidence="4"/>
<evidence type="ECO:0000256" key="4">
    <source>
        <dbReference type="ARBA" id="ARBA00012030"/>
    </source>
</evidence>
<dbReference type="PROSITE" id="PS00130">
    <property type="entry name" value="U_DNA_GLYCOSYLASE"/>
    <property type="match status" value="1"/>
</dbReference>
<dbReference type="InterPro" id="IPR002043">
    <property type="entry name" value="UDG_fam1"/>
</dbReference>
<evidence type="ECO:0000256" key="5">
    <source>
        <dbReference type="ARBA" id="ARBA00018429"/>
    </source>
</evidence>
<evidence type="ECO:0000256" key="8">
    <source>
        <dbReference type="ARBA" id="ARBA00023204"/>
    </source>
</evidence>
<comment type="catalytic activity">
    <reaction evidence="1">
        <text>Hydrolyzes single-stranded DNA or mismatched double-stranded DNA and polynucleotides, releasing free uracil.</text>
        <dbReference type="EC" id="3.2.2.27"/>
    </reaction>
</comment>
<dbReference type="CDD" id="cd10027">
    <property type="entry name" value="UDG-F1-like"/>
    <property type="match status" value="1"/>
</dbReference>
<dbReference type="GO" id="GO:0004844">
    <property type="term" value="F:uracil DNA N-glycosylase activity"/>
    <property type="evidence" value="ECO:0007669"/>
    <property type="project" value="UniProtKB-EC"/>
</dbReference>
<comment type="function">
    <text evidence="2">Excises uracil residues from the DNA which can arise as a result of misincorporation of dUMP residues by DNA polymerase or due to deamination of cytosine.</text>
</comment>
<dbReference type="GO" id="GO:0097510">
    <property type="term" value="P:base-excision repair, AP site formation via deaminated base removal"/>
    <property type="evidence" value="ECO:0007669"/>
    <property type="project" value="TreeGrafter"/>
</dbReference>
<feature type="domain" description="Uracil-DNA glycosylase-like" evidence="10">
    <location>
        <begin position="45"/>
        <end position="221"/>
    </location>
</feature>
<name>A0A562JFR6_9FIRM</name>
<dbReference type="OrthoDB" id="9804372at2"/>
<comment type="caution">
    <text evidence="11">The sequence shown here is derived from an EMBL/GenBank/DDBJ whole genome shotgun (WGS) entry which is preliminary data.</text>
</comment>
<evidence type="ECO:0000313" key="11">
    <source>
        <dbReference type="EMBL" id="TWH81784.1"/>
    </source>
</evidence>
<evidence type="ECO:0000256" key="2">
    <source>
        <dbReference type="ARBA" id="ARBA00002631"/>
    </source>
</evidence>
<evidence type="ECO:0000256" key="6">
    <source>
        <dbReference type="ARBA" id="ARBA00022763"/>
    </source>
</evidence>
<dbReference type="PANTHER" id="PTHR11264:SF0">
    <property type="entry name" value="URACIL-DNA GLYCOSYLASE"/>
    <property type="match status" value="1"/>
</dbReference>
<keyword evidence="12" id="KW-1185">Reference proteome</keyword>
<dbReference type="Proteomes" id="UP000315343">
    <property type="component" value="Unassembled WGS sequence"/>
</dbReference>
<protein>
    <recommendedName>
        <fullName evidence="5">Uracil-DNA glycosylase</fullName>
        <ecNumber evidence="4">3.2.2.27</ecNumber>
    </recommendedName>
</protein>
<dbReference type="InterPro" id="IPR036895">
    <property type="entry name" value="Uracil-DNA_glycosylase-like_sf"/>
</dbReference>
<dbReference type="PANTHER" id="PTHR11264">
    <property type="entry name" value="URACIL-DNA GLYCOSYLASE"/>
    <property type="match status" value="1"/>
</dbReference>
<dbReference type="SMART" id="SM00987">
    <property type="entry name" value="UreE_C"/>
    <property type="match status" value="1"/>
</dbReference>
<evidence type="ECO:0000256" key="7">
    <source>
        <dbReference type="ARBA" id="ARBA00022801"/>
    </source>
</evidence>
<dbReference type="SMART" id="SM00986">
    <property type="entry name" value="UDG"/>
    <property type="match status" value="1"/>
</dbReference>
<dbReference type="EMBL" id="VLKH01000003">
    <property type="protein sequence ID" value="TWH81784.1"/>
    <property type="molecule type" value="Genomic_DNA"/>
</dbReference>
<gene>
    <name evidence="11" type="ORF">LY60_01541</name>
</gene>
<evidence type="ECO:0000256" key="3">
    <source>
        <dbReference type="ARBA" id="ARBA00008184"/>
    </source>
</evidence>
<dbReference type="AlphaFoldDB" id="A0A562JFR6"/>
<evidence type="ECO:0000313" key="12">
    <source>
        <dbReference type="Proteomes" id="UP000315343"/>
    </source>
</evidence>
<organism evidence="11 12">
    <name type="scientific">Sedimentibacter saalensis</name>
    <dbReference type="NCBI Taxonomy" id="130788"/>
    <lineage>
        <taxon>Bacteria</taxon>
        <taxon>Bacillati</taxon>
        <taxon>Bacillota</taxon>
        <taxon>Tissierellia</taxon>
        <taxon>Sedimentibacter</taxon>
    </lineage>
</organism>
<dbReference type="RefSeq" id="WP_145082010.1">
    <property type="nucleotide sequence ID" value="NZ_VLKH01000003.1"/>
</dbReference>
<proteinExistence type="inferred from homology"/>
<evidence type="ECO:0000256" key="9">
    <source>
        <dbReference type="PROSITE-ProRule" id="PRU10072"/>
    </source>
</evidence>
<dbReference type="InterPro" id="IPR005122">
    <property type="entry name" value="Uracil-DNA_glycosylase-like"/>
</dbReference>
<comment type="similarity">
    <text evidence="3">Belongs to the uracil-DNA glycosylase (UDG) superfamily. UNG family.</text>
</comment>